<reference evidence="3" key="2">
    <citation type="submission" date="2020-09" db="EMBL/GenBank/DDBJ databases">
        <authorList>
            <person name="Sun Q."/>
            <person name="Ohkuma M."/>
        </authorList>
    </citation>
    <scope>NUCLEOTIDE SEQUENCE</scope>
    <source>
        <strain evidence="3">JCM 4714</strain>
    </source>
</reference>
<comment type="similarity">
    <text evidence="1">Belongs to the DapA family.</text>
</comment>
<comment type="caution">
    <text evidence="3">The sequence shown here is derived from an EMBL/GenBank/DDBJ whole genome shotgun (WGS) entry which is preliminary data.</text>
</comment>
<evidence type="ECO:0000313" key="3">
    <source>
        <dbReference type="EMBL" id="GHE12860.1"/>
    </source>
</evidence>
<evidence type="ECO:0008006" key="5">
    <source>
        <dbReference type="Google" id="ProtNLM"/>
    </source>
</evidence>
<accession>A0A918YRX0</accession>
<reference evidence="3" key="1">
    <citation type="journal article" date="2014" name="Int. J. Syst. Evol. Microbiol.">
        <title>Complete genome sequence of Corynebacterium casei LMG S-19264T (=DSM 44701T), isolated from a smear-ripened cheese.</title>
        <authorList>
            <consortium name="US DOE Joint Genome Institute (JGI-PGF)"/>
            <person name="Walter F."/>
            <person name="Albersmeier A."/>
            <person name="Kalinowski J."/>
            <person name="Ruckert C."/>
        </authorList>
    </citation>
    <scope>NUCLEOTIDE SEQUENCE</scope>
    <source>
        <strain evidence="3">JCM 4714</strain>
    </source>
</reference>
<dbReference type="PANTHER" id="PTHR12128:SF66">
    <property type="entry name" value="4-HYDROXY-2-OXOGLUTARATE ALDOLASE, MITOCHONDRIAL"/>
    <property type="match status" value="1"/>
</dbReference>
<protein>
    <recommendedName>
        <fullName evidence="5">4-hydroxy-tetrahydrodipicolinate synthase</fullName>
    </recommendedName>
</protein>
<gene>
    <name evidence="3" type="ORF">GCM10010339_77930</name>
</gene>
<dbReference type="SUPFAM" id="SSF51569">
    <property type="entry name" value="Aldolase"/>
    <property type="match status" value="1"/>
</dbReference>
<dbReference type="GO" id="GO:0008840">
    <property type="term" value="F:4-hydroxy-tetrahydrodipicolinate synthase activity"/>
    <property type="evidence" value="ECO:0007669"/>
    <property type="project" value="TreeGrafter"/>
</dbReference>
<keyword evidence="4" id="KW-1185">Reference proteome</keyword>
<name>A0A918YRX0_9ACTN</name>
<evidence type="ECO:0000256" key="1">
    <source>
        <dbReference type="ARBA" id="ARBA00007592"/>
    </source>
</evidence>
<dbReference type="InterPro" id="IPR002220">
    <property type="entry name" value="DapA-like"/>
</dbReference>
<organism evidence="3 4">
    <name type="scientific">Streptomyces alanosinicus</name>
    <dbReference type="NCBI Taxonomy" id="68171"/>
    <lineage>
        <taxon>Bacteria</taxon>
        <taxon>Bacillati</taxon>
        <taxon>Actinomycetota</taxon>
        <taxon>Actinomycetes</taxon>
        <taxon>Kitasatosporales</taxon>
        <taxon>Streptomycetaceae</taxon>
        <taxon>Streptomyces</taxon>
    </lineage>
</organism>
<evidence type="ECO:0000256" key="2">
    <source>
        <dbReference type="ARBA" id="ARBA00023239"/>
    </source>
</evidence>
<dbReference type="PANTHER" id="PTHR12128">
    <property type="entry name" value="DIHYDRODIPICOLINATE SYNTHASE"/>
    <property type="match status" value="1"/>
</dbReference>
<dbReference type="Proteomes" id="UP000655443">
    <property type="component" value="Unassembled WGS sequence"/>
</dbReference>
<dbReference type="GO" id="GO:0005829">
    <property type="term" value="C:cytosol"/>
    <property type="evidence" value="ECO:0007669"/>
    <property type="project" value="TreeGrafter"/>
</dbReference>
<dbReference type="AlphaFoldDB" id="A0A918YRX0"/>
<keyword evidence="2" id="KW-0456">Lyase</keyword>
<sequence length="134" mass="13963">MRARAAEQAGAHGLLAVAPYYSKPPQEGVLQHFLTIANVTGLPVSGVSHLVTRQLRGLLEAHLLGDVVKAAEFHRHLLPVYTGMFRTQGVISTKAALAMAGLPAGPLKPPMVGLDAAGCEQLAEDLAAVLPVTA</sequence>
<proteinExistence type="inferred from homology"/>
<dbReference type="Gene3D" id="3.20.20.70">
    <property type="entry name" value="Aldolase class I"/>
    <property type="match status" value="2"/>
</dbReference>
<dbReference type="EMBL" id="BMVG01000036">
    <property type="protein sequence ID" value="GHE12860.1"/>
    <property type="molecule type" value="Genomic_DNA"/>
</dbReference>
<evidence type="ECO:0000313" key="4">
    <source>
        <dbReference type="Proteomes" id="UP000655443"/>
    </source>
</evidence>
<dbReference type="Pfam" id="PF00701">
    <property type="entry name" value="DHDPS"/>
    <property type="match status" value="1"/>
</dbReference>
<dbReference type="InterPro" id="IPR013785">
    <property type="entry name" value="Aldolase_TIM"/>
</dbReference>